<dbReference type="Pfam" id="PF00583">
    <property type="entry name" value="Acetyltransf_1"/>
    <property type="match status" value="1"/>
</dbReference>
<evidence type="ECO:0000313" key="5">
    <source>
        <dbReference type="Proteomes" id="UP001168528"/>
    </source>
</evidence>
<name>A0ABT8R468_9BACT</name>
<dbReference type="PROSITE" id="PS51186">
    <property type="entry name" value="GNAT"/>
    <property type="match status" value="1"/>
</dbReference>
<dbReference type="Gene3D" id="3.40.630.30">
    <property type="match status" value="1"/>
</dbReference>
<feature type="domain" description="N-acetyltransferase" evidence="3">
    <location>
        <begin position="8"/>
        <end position="153"/>
    </location>
</feature>
<keyword evidence="2" id="KW-0012">Acyltransferase</keyword>
<evidence type="ECO:0000256" key="2">
    <source>
        <dbReference type="ARBA" id="ARBA00023315"/>
    </source>
</evidence>
<dbReference type="EMBL" id="JAUKPO010000005">
    <property type="protein sequence ID" value="MDO1446901.1"/>
    <property type="molecule type" value="Genomic_DNA"/>
</dbReference>
<evidence type="ECO:0000259" key="3">
    <source>
        <dbReference type="PROSITE" id="PS51186"/>
    </source>
</evidence>
<proteinExistence type="predicted"/>
<accession>A0ABT8R468</accession>
<dbReference type="PANTHER" id="PTHR43420">
    <property type="entry name" value="ACETYLTRANSFERASE"/>
    <property type="match status" value="1"/>
</dbReference>
<dbReference type="InterPro" id="IPR050680">
    <property type="entry name" value="YpeA/RimI_acetyltransf"/>
</dbReference>
<sequence>MNTPTTEIEIKRLGTGDVALAQQLIQLFRDVFEREDETDAEPNYLSQLLRNNTFVAFAAIQDSQVIGGLTAYELPMYYSASSEMFIYDVAVSAEYQRRGIGKLLLTALKKYCQQQNIPEIFVAAHAEDTHALEFYQATGGMAEKVVHFTYSEE</sequence>
<protein>
    <submittedName>
        <fullName evidence="4">GNAT family N-acetyltransferase</fullName>
    </submittedName>
</protein>
<dbReference type="Proteomes" id="UP001168528">
    <property type="component" value="Unassembled WGS sequence"/>
</dbReference>
<dbReference type="CDD" id="cd04301">
    <property type="entry name" value="NAT_SF"/>
    <property type="match status" value="1"/>
</dbReference>
<dbReference type="InterPro" id="IPR000182">
    <property type="entry name" value="GNAT_dom"/>
</dbReference>
<keyword evidence="5" id="KW-1185">Reference proteome</keyword>
<evidence type="ECO:0000313" key="4">
    <source>
        <dbReference type="EMBL" id="MDO1446901.1"/>
    </source>
</evidence>
<dbReference type="SUPFAM" id="SSF55729">
    <property type="entry name" value="Acyl-CoA N-acyltransferases (Nat)"/>
    <property type="match status" value="1"/>
</dbReference>
<organism evidence="4 5">
    <name type="scientific">Rhodocytophaga aerolata</name>
    <dbReference type="NCBI Taxonomy" id="455078"/>
    <lineage>
        <taxon>Bacteria</taxon>
        <taxon>Pseudomonadati</taxon>
        <taxon>Bacteroidota</taxon>
        <taxon>Cytophagia</taxon>
        <taxon>Cytophagales</taxon>
        <taxon>Rhodocytophagaceae</taxon>
        <taxon>Rhodocytophaga</taxon>
    </lineage>
</organism>
<evidence type="ECO:0000256" key="1">
    <source>
        <dbReference type="ARBA" id="ARBA00022679"/>
    </source>
</evidence>
<reference evidence="4" key="1">
    <citation type="submission" date="2023-07" db="EMBL/GenBank/DDBJ databases">
        <title>The genome sequence of Rhodocytophaga aerolata KACC 12507.</title>
        <authorList>
            <person name="Zhang X."/>
        </authorList>
    </citation>
    <scope>NUCLEOTIDE SEQUENCE</scope>
    <source>
        <strain evidence="4">KACC 12507</strain>
    </source>
</reference>
<dbReference type="InterPro" id="IPR016181">
    <property type="entry name" value="Acyl_CoA_acyltransferase"/>
</dbReference>
<keyword evidence="1" id="KW-0808">Transferase</keyword>
<gene>
    <name evidence="4" type="ORF">Q0590_11590</name>
</gene>
<comment type="caution">
    <text evidence="4">The sequence shown here is derived from an EMBL/GenBank/DDBJ whole genome shotgun (WGS) entry which is preliminary data.</text>
</comment>
<dbReference type="RefSeq" id="WP_302037705.1">
    <property type="nucleotide sequence ID" value="NZ_JAUKPO010000005.1"/>
</dbReference>